<dbReference type="Proteomes" id="UP000735302">
    <property type="component" value="Unassembled WGS sequence"/>
</dbReference>
<accession>A0AAV4BHM0</accession>
<proteinExistence type="predicted"/>
<gene>
    <name evidence="1" type="ORF">PoB_004644600</name>
</gene>
<reference evidence="1 2" key="1">
    <citation type="journal article" date="2021" name="Elife">
        <title>Chloroplast acquisition without the gene transfer in kleptoplastic sea slugs, Plakobranchus ocellatus.</title>
        <authorList>
            <person name="Maeda T."/>
            <person name="Takahashi S."/>
            <person name="Yoshida T."/>
            <person name="Shimamura S."/>
            <person name="Takaki Y."/>
            <person name="Nagai Y."/>
            <person name="Toyoda A."/>
            <person name="Suzuki Y."/>
            <person name="Arimoto A."/>
            <person name="Ishii H."/>
            <person name="Satoh N."/>
            <person name="Nishiyama T."/>
            <person name="Hasebe M."/>
            <person name="Maruyama T."/>
            <person name="Minagawa J."/>
            <person name="Obokata J."/>
            <person name="Shigenobu S."/>
        </authorList>
    </citation>
    <scope>NUCLEOTIDE SEQUENCE [LARGE SCALE GENOMIC DNA]</scope>
</reference>
<organism evidence="1 2">
    <name type="scientific">Plakobranchus ocellatus</name>
    <dbReference type="NCBI Taxonomy" id="259542"/>
    <lineage>
        <taxon>Eukaryota</taxon>
        <taxon>Metazoa</taxon>
        <taxon>Spiralia</taxon>
        <taxon>Lophotrochozoa</taxon>
        <taxon>Mollusca</taxon>
        <taxon>Gastropoda</taxon>
        <taxon>Heterobranchia</taxon>
        <taxon>Euthyneura</taxon>
        <taxon>Panpulmonata</taxon>
        <taxon>Sacoglossa</taxon>
        <taxon>Placobranchoidea</taxon>
        <taxon>Plakobranchidae</taxon>
        <taxon>Plakobranchus</taxon>
    </lineage>
</organism>
<protein>
    <submittedName>
        <fullName evidence="1">Uncharacterized protein</fullName>
    </submittedName>
</protein>
<sequence length="156" mass="17247">MKVCPYSFGISRHFLSYFRGVDATVVSESARRLAGTLLSQWPASIARSLKDWTKVEGMRKSRGKTSPQYLPRKASRLAILITLRSQGQGKGAHFSPSLDILVANDSQSKTNTPGLNPRGYACQAAQRCNVTGETWFIPQLGCNSVARIESHRKSYL</sequence>
<name>A0AAV4BHM0_9GAST</name>
<comment type="caution">
    <text evidence="1">The sequence shown here is derived from an EMBL/GenBank/DDBJ whole genome shotgun (WGS) entry which is preliminary data.</text>
</comment>
<evidence type="ECO:0000313" key="1">
    <source>
        <dbReference type="EMBL" id="GFO19941.1"/>
    </source>
</evidence>
<evidence type="ECO:0000313" key="2">
    <source>
        <dbReference type="Proteomes" id="UP000735302"/>
    </source>
</evidence>
<dbReference type="AlphaFoldDB" id="A0AAV4BHM0"/>
<dbReference type="EMBL" id="BLXT01005122">
    <property type="protein sequence ID" value="GFO19941.1"/>
    <property type="molecule type" value="Genomic_DNA"/>
</dbReference>
<keyword evidence="2" id="KW-1185">Reference proteome</keyword>